<comment type="caution">
    <text evidence="2">The sequence shown here is derived from an EMBL/GenBank/DDBJ whole genome shotgun (WGS) entry which is preliminary data.</text>
</comment>
<dbReference type="InterPro" id="IPR053772">
    <property type="entry name" value="At1g61320/At1g61330-like"/>
</dbReference>
<evidence type="ECO:0000313" key="3">
    <source>
        <dbReference type="Proteomes" id="UP001165190"/>
    </source>
</evidence>
<accession>A0A9W7HKZ7</accession>
<feature type="domain" description="F-box" evidence="1">
    <location>
        <begin position="23"/>
        <end position="64"/>
    </location>
</feature>
<dbReference type="PANTHER" id="PTHR34145">
    <property type="entry name" value="OS02G0105600 PROTEIN"/>
    <property type="match status" value="1"/>
</dbReference>
<dbReference type="EMBL" id="BSYR01000016">
    <property type="protein sequence ID" value="GMI79312.1"/>
    <property type="molecule type" value="Genomic_DNA"/>
</dbReference>
<dbReference type="Proteomes" id="UP001165190">
    <property type="component" value="Unassembled WGS sequence"/>
</dbReference>
<dbReference type="SUPFAM" id="SSF52047">
    <property type="entry name" value="RNI-like"/>
    <property type="match status" value="1"/>
</dbReference>
<dbReference type="InterPro" id="IPR001810">
    <property type="entry name" value="F-box_dom"/>
</dbReference>
<protein>
    <recommendedName>
        <fullName evidence="1">F-box domain-containing protein</fullName>
    </recommendedName>
</protein>
<dbReference type="CDD" id="cd22160">
    <property type="entry name" value="F-box_AtFBL13-like"/>
    <property type="match status" value="1"/>
</dbReference>
<dbReference type="InterPro" id="IPR055357">
    <property type="entry name" value="LRR_At1g61320_AtMIF1"/>
</dbReference>
<dbReference type="PANTHER" id="PTHR34145:SF68">
    <property type="entry name" value="FBD DOMAIN-CONTAINING PROTEIN"/>
    <property type="match status" value="1"/>
</dbReference>
<proteinExistence type="predicted"/>
<dbReference type="InterPro" id="IPR032675">
    <property type="entry name" value="LRR_dom_sf"/>
</dbReference>
<evidence type="ECO:0000313" key="2">
    <source>
        <dbReference type="EMBL" id="GMI79312.1"/>
    </source>
</evidence>
<dbReference type="InterPro" id="IPR053781">
    <property type="entry name" value="F-box_AtFBL13-like"/>
</dbReference>
<sequence length="438" mass="51475">MELPNSKMLKHEERDTRDRISELSDDVLVKILSFLPSEEAVLKTSFLSHRWKQLWESLPVSFNFDGLMPVRYGAYAKSFEDSKDCRSMTVEDRKRERCKFVGWVNDVLIAHQGSTIDEFRVRFYLDHDSRTYIDKWIEIAMKKKVKKLELDFPYLYPFSRLSYRLPQESFCGIEFLSSLCLKYVSASDDVMEWILSNCPVLESLHIEGSPLLRYPKVSGSSLRLKHLHISKCLYIRSVEISAPNLVSLEYHREERLFTLHIMHAPKLVELYYSSRHYCIDEHVSRLSNYLPQLVTLRLSMELPLHIQQFPTCTNLRHLSCKLKIHPGNRLFSLRSLIESSPFLHKFTLEIENYNKIKNKLRKARKPEVIGFLGQRMEAKFVAYLLKSAINLEKIVIHTGFLDRKKLYSKELAETTLQKAHELAHQLMEHRPEAELVLL</sequence>
<dbReference type="OrthoDB" id="613853at2759"/>
<dbReference type="SMART" id="SM00256">
    <property type="entry name" value="FBOX"/>
    <property type="match status" value="1"/>
</dbReference>
<keyword evidence="3" id="KW-1185">Reference proteome</keyword>
<dbReference type="Gene3D" id="3.80.10.10">
    <property type="entry name" value="Ribonuclease Inhibitor"/>
    <property type="match status" value="1"/>
</dbReference>
<reference evidence="2" key="1">
    <citation type="submission" date="2023-05" db="EMBL/GenBank/DDBJ databases">
        <title>Genome and transcriptome analyses reveal genes involved in the formation of fine ridges on petal epidermal cells in Hibiscus trionum.</title>
        <authorList>
            <person name="Koshimizu S."/>
            <person name="Masuda S."/>
            <person name="Ishii T."/>
            <person name="Shirasu K."/>
            <person name="Hoshino A."/>
            <person name="Arita M."/>
        </authorList>
    </citation>
    <scope>NUCLEOTIDE SEQUENCE</scope>
    <source>
        <strain evidence="2">Hamamatsu line</strain>
    </source>
</reference>
<evidence type="ECO:0000259" key="1">
    <source>
        <dbReference type="SMART" id="SM00256"/>
    </source>
</evidence>
<dbReference type="SUPFAM" id="SSF81383">
    <property type="entry name" value="F-box domain"/>
    <property type="match status" value="1"/>
</dbReference>
<dbReference type="Gene3D" id="1.20.1280.50">
    <property type="match status" value="1"/>
</dbReference>
<dbReference type="InterPro" id="IPR036047">
    <property type="entry name" value="F-box-like_dom_sf"/>
</dbReference>
<dbReference type="Pfam" id="PF00646">
    <property type="entry name" value="F-box"/>
    <property type="match status" value="1"/>
</dbReference>
<dbReference type="Pfam" id="PF23622">
    <property type="entry name" value="LRR_At1g61320_AtMIF1"/>
    <property type="match status" value="1"/>
</dbReference>
<dbReference type="AlphaFoldDB" id="A0A9W7HKZ7"/>
<name>A0A9W7HKZ7_HIBTR</name>
<organism evidence="2 3">
    <name type="scientific">Hibiscus trionum</name>
    <name type="common">Flower of an hour</name>
    <dbReference type="NCBI Taxonomy" id="183268"/>
    <lineage>
        <taxon>Eukaryota</taxon>
        <taxon>Viridiplantae</taxon>
        <taxon>Streptophyta</taxon>
        <taxon>Embryophyta</taxon>
        <taxon>Tracheophyta</taxon>
        <taxon>Spermatophyta</taxon>
        <taxon>Magnoliopsida</taxon>
        <taxon>eudicotyledons</taxon>
        <taxon>Gunneridae</taxon>
        <taxon>Pentapetalae</taxon>
        <taxon>rosids</taxon>
        <taxon>malvids</taxon>
        <taxon>Malvales</taxon>
        <taxon>Malvaceae</taxon>
        <taxon>Malvoideae</taxon>
        <taxon>Hibiscus</taxon>
    </lineage>
</organism>
<gene>
    <name evidence="2" type="ORF">HRI_001600500</name>
</gene>